<organism evidence="2 3">
    <name type="scientific">Gymnodraco acuticeps</name>
    <name type="common">Antarctic dragonfish</name>
    <dbReference type="NCBI Taxonomy" id="8218"/>
    <lineage>
        <taxon>Eukaryota</taxon>
        <taxon>Metazoa</taxon>
        <taxon>Chordata</taxon>
        <taxon>Craniata</taxon>
        <taxon>Vertebrata</taxon>
        <taxon>Euteleostomi</taxon>
        <taxon>Actinopterygii</taxon>
        <taxon>Neopterygii</taxon>
        <taxon>Teleostei</taxon>
        <taxon>Neoteleostei</taxon>
        <taxon>Acanthomorphata</taxon>
        <taxon>Eupercaria</taxon>
        <taxon>Perciformes</taxon>
        <taxon>Notothenioidei</taxon>
        <taxon>Bathydraconidae</taxon>
        <taxon>Gymnodraco</taxon>
    </lineage>
</organism>
<feature type="region of interest" description="Disordered" evidence="1">
    <location>
        <begin position="385"/>
        <end position="502"/>
    </location>
</feature>
<dbReference type="OrthoDB" id="10255048at2759"/>
<protein>
    <submittedName>
        <fullName evidence="3">Glutamic acid-rich protein-like isoform X1</fullName>
    </submittedName>
</protein>
<dbReference type="RefSeq" id="XP_034082624.1">
    <property type="nucleotide sequence ID" value="XM_034226733.1"/>
</dbReference>
<keyword evidence="2" id="KW-1185">Reference proteome</keyword>
<evidence type="ECO:0000256" key="1">
    <source>
        <dbReference type="SAM" id="MobiDB-lite"/>
    </source>
</evidence>
<feature type="region of interest" description="Disordered" evidence="1">
    <location>
        <begin position="144"/>
        <end position="174"/>
    </location>
</feature>
<dbReference type="InParanoid" id="A0A6P8UXJ3"/>
<gene>
    <name evidence="3" type="primary">LOC117552990</name>
</gene>
<sequence length="542" mass="59721">MQFCRKVLCKPCSARVTSPEEDMEYKMGSCIGISRRQPEAKSLTKRDDKGLLTVSSSSQQSLLSLPDVPVISGVEESRSSAEDQDELEFPHDLLPSLDFSSELNIWESSLGAQTSSAEGKCEQVNPLLAGLQQHHKVSPPRMVLDKRPYDSDPVLTDVQPSPRPSATPHPDVRLLTPPLSVLLDRELQEAYQECEEQMASLSTLSPSGPPGTKPETVHNEGKKTGEVMVKKSNESSSLPPLVVQPGHSNGGHGNKSTHGNSEAANSRTDTVVFSFRDYILGNEKSAGAAETESEIKTTQRLEKCSDLKTETEIDEQKPKGTPTHTQLETTDLLKETQKDVAEQRGDFRDKHVDSNAAVEKKSTVDCSIEIGDKYNEAITDIVDIKKEKWNESSTNDTPECSDVRLKDKHTLSERQPETQTGATNLSQEDQESKTDNSPCDKQTELNKKAKKKEKKKQRKKKKIEEKNTETGQKAKAVEKPENNSEAVSLTNVDTHTESTESMSQADALNLICGEQPDCGCDFKRQLSPRGKPCPSPPTIILS</sequence>
<evidence type="ECO:0000313" key="2">
    <source>
        <dbReference type="Proteomes" id="UP000515161"/>
    </source>
</evidence>
<dbReference type="AlphaFoldDB" id="A0A6P8UXJ3"/>
<evidence type="ECO:0000313" key="3">
    <source>
        <dbReference type="RefSeq" id="XP_034082624.1"/>
    </source>
</evidence>
<accession>A0A6P8UXJ3</accession>
<feature type="compositionally biased region" description="Polar residues" evidence="1">
    <location>
        <begin position="254"/>
        <end position="268"/>
    </location>
</feature>
<feature type="region of interest" description="Disordered" evidence="1">
    <location>
        <begin position="194"/>
        <end position="268"/>
    </location>
</feature>
<feature type="region of interest" description="Disordered" evidence="1">
    <location>
        <begin position="285"/>
        <end position="363"/>
    </location>
</feature>
<dbReference type="Proteomes" id="UP000515161">
    <property type="component" value="Unplaced"/>
</dbReference>
<feature type="compositionally biased region" description="Basic residues" evidence="1">
    <location>
        <begin position="448"/>
        <end position="461"/>
    </location>
</feature>
<dbReference type="GeneID" id="117552990"/>
<feature type="compositionally biased region" description="Basic and acidic residues" evidence="1">
    <location>
        <begin position="293"/>
        <end position="318"/>
    </location>
</feature>
<proteinExistence type="predicted"/>
<feature type="compositionally biased region" description="Polar residues" evidence="1">
    <location>
        <begin position="483"/>
        <end position="502"/>
    </location>
</feature>
<feature type="compositionally biased region" description="Basic and acidic residues" evidence="1">
    <location>
        <begin position="331"/>
        <end position="363"/>
    </location>
</feature>
<name>A0A6P8UXJ3_GYMAC</name>
<feature type="compositionally biased region" description="Basic and acidic residues" evidence="1">
    <location>
        <begin position="401"/>
        <end position="416"/>
    </location>
</feature>
<feature type="compositionally biased region" description="Polar residues" evidence="1">
    <location>
        <begin position="417"/>
        <end position="427"/>
    </location>
</feature>
<dbReference type="KEGG" id="gacu:117552990"/>
<feature type="compositionally biased region" description="Basic and acidic residues" evidence="1">
    <location>
        <begin position="215"/>
        <end position="233"/>
    </location>
</feature>
<reference evidence="3" key="1">
    <citation type="submission" date="2025-08" db="UniProtKB">
        <authorList>
            <consortium name="RefSeq"/>
        </authorList>
    </citation>
    <scope>IDENTIFICATION</scope>
</reference>